<reference evidence="3 4" key="1">
    <citation type="submission" date="2018-06" db="EMBL/GenBank/DDBJ databases">
        <authorList>
            <consortium name="Pathogen Informatics"/>
            <person name="Doyle S."/>
        </authorList>
    </citation>
    <scope>NUCLEOTIDE SEQUENCE [LARGE SCALE GENOMIC DNA]</scope>
    <source>
        <strain evidence="3 4">NCTC11978</strain>
    </source>
</reference>
<accession>A0A378IVY8</accession>
<sequence>MINKKQGSGLTPVLTSEAGSCLTLASWHEVGIKAAAYYLDALLMKPGVACLKKLAPLSNYAGWQGITVLNASLLTARNGVYTIRSCYDGSRIITDQNELTSLIGLLQADRVVLPYGILNNSNLKVWQTLAETSMLFVSVDEHPPIYPDWLLGRYMRYDCTKRFSDFMQELRQYADAPLYLSGEFTSEQLQELARYPVWHVESDKPARDAMEGRVYNKESVINILDSQQAEDYRPIADCSCPTCQQSLTRAYLHHLLGHTPLLCQRFLIQHNVHYYQHLLLPS</sequence>
<organism evidence="3 4">
    <name type="scientific">Legionella feeleii</name>
    <dbReference type="NCBI Taxonomy" id="453"/>
    <lineage>
        <taxon>Bacteria</taxon>
        <taxon>Pseudomonadati</taxon>
        <taxon>Pseudomonadota</taxon>
        <taxon>Gammaproteobacteria</taxon>
        <taxon>Legionellales</taxon>
        <taxon>Legionellaceae</taxon>
        <taxon>Legionella</taxon>
    </lineage>
</organism>
<dbReference type="Pfam" id="PF01702">
    <property type="entry name" value="TGT"/>
    <property type="match status" value="1"/>
</dbReference>
<evidence type="ECO:0000259" key="2">
    <source>
        <dbReference type="Pfam" id="PF01702"/>
    </source>
</evidence>
<dbReference type="GO" id="GO:0016757">
    <property type="term" value="F:glycosyltransferase activity"/>
    <property type="evidence" value="ECO:0007669"/>
    <property type="project" value="UniProtKB-KW"/>
</dbReference>
<evidence type="ECO:0000256" key="1">
    <source>
        <dbReference type="ARBA" id="ARBA00022694"/>
    </source>
</evidence>
<dbReference type="RefSeq" id="WP_115175672.1">
    <property type="nucleotide sequence ID" value="NZ_UGNY01000001.1"/>
</dbReference>
<protein>
    <submittedName>
        <fullName evidence="3">Queuine tRNA-ribosyltransferase</fullName>
        <ecNumber evidence="3">2.4.2.29</ecNumber>
    </submittedName>
</protein>
<dbReference type="EC" id="2.4.2.29" evidence="3"/>
<evidence type="ECO:0000313" key="3">
    <source>
        <dbReference type="EMBL" id="STX39080.1"/>
    </source>
</evidence>
<evidence type="ECO:0000313" key="4">
    <source>
        <dbReference type="Proteomes" id="UP000254033"/>
    </source>
</evidence>
<dbReference type="EMBL" id="UGNY01000001">
    <property type="protein sequence ID" value="STX39080.1"/>
    <property type="molecule type" value="Genomic_DNA"/>
</dbReference>
<gene>
    <name evidence="3" type="primary">tgt_1</name>
    <name evidence="3" type="ORF">NCTC11978_02271</name>
</gene>
<proteinExistence type="predicted"/>
<dbReference type="PANTHER" id="PTHR46499">
    <property type="entry name" value="QUEUINE TRNA-RIBOSYLTRANSFERASE"/>
    <property type="match status" value="1"/>
</dbReference>
<dbReference type="Proteomes" id="UP000254033">
    <property type="component" value="Unassembled WGS sequence"/>
</dbReference>
<name>A0A378IVY8_9GAMM</name>
<dbReference type="InterPro" id="IPR050076">
    <property type="entry name" value="ArchSynthase1/Queuine_TRR"/>
</dbReference>
<dbReference type="GO" id="GO:0005737">
    <property type="term" value="C:cytoplasm"/>
    <property type="evidence" value="ECO:0007669"/>
    <property type="project" value="TreeGrafter"/>
</dbReference>
<dbReference type="Gene3D" id="3.20.20.105">
    <property type="entry name" value="Queuine tRNA-ribosyltransferase-like"/>
    <property type="match status" value="1"/>
</dbReference>
<keyword evidence="3" id="KW-0328">Glycosyltransferase</keyword>
<dbReference type="SUPFAM" id="SSF51713">
    <property type="entry name" value="tRNA-guanine transglycosylase"/>
    <property type="match status" value="1"/>
</dbReference>
<keyword evidence="3" id="KW-0808">Transferase</keyword>
<dbReference type="InterPro" id="IPR002616">
    <property type="entry name" value="tRNA_ribo_trans-like"/>
</dbReference>
<dbReference type="PANTHER" id="PTHR46499:SF1">
    <property type="entry name" value="QUEUINE TRNA-RIBOSYLTRANSFERASE"/>
    <property type="match status" value="1"/>
</dbReference>
<dbReference type="AlphaFoldDB" id="A0A378IVY8"/>
<dbReference type="GO" id="GO:0002099">
    <property type="term" value="P:tRNA wobble guanine modification"/>
    <property type="evidence" value="ECO:0007669"/>
    <property type="project" value="TreeGrafter"/>
</dbReference>
<feature type="domain" description="tRNA-guanine(15) transglycosylase-like" evidence="2">
    <location>
        <begin position="174"/>
        <end position="278"/>
    </location>
</feature>
<dbReference type="InterPro" id="IPR036511">
    <property type="entry name" value="TGT-like_sf"/>
</dbReference>
<keyword evidence="1" id="KW-0819">tRNA processing</keyword>